<sequence>MPLTVSEPRRISSVLMNEGANVPEPLFLESERLWRKWPVPENMTDAAGAEGAVEAVEWFLACDVGVDTPDSGEGEEKTADFGRPLLGPGEVLAKGLFRGCAIVSGIVADVIFSVECGP</sequence>
<reference evidence="1 2" key="1">
    <citation type="journal article" date="2019" name="PLoS ONE">
        <title>Comparative genome analysis indicates high evolutionary potential of pathogenicity genes in Colletotrichum tanaceti.</title>
        <authorList>
            <person name="Lelwala R.V."/>
            <person name="Korhonen P.K."/>
            <person name="Young N.D."/>
            <person name="Scott J.B."/>
            <person name="Ades P.A."/>
            <person name="Gasser R.B."/>
            <person name="Taylor P.W.J."/>
        </authorList>
    </citation>
    <scope>NUCLEOTIDE SEQUENCE [LARGE SCALE GENOMIC DNA]</scope>
    <source>
        <strain evidence="1">BRIP57314</strain>
    </source>
</reference>
<evidence type="ECO:0000313" key="2">
    <source>
        <dbReference type="Proteomes" id="UP000310108"/>
    </source>
</evidence>
<organism evidence="1 2">
    <name type="scientific">Colletotrichum tanaceti</name>
    <dbReference type="NCBI Taxonomy" id="1306861"/>
    <lineage>
        <taxon>Eukaryota</taxon>
        <taxon>Fungi</taxon>
        <taxon>Dikarya</taxon>
        <taxon>Ascomycota</taxon>
        <taxon>Pezizomycotina</taxon>
        <taxon>Sordariomycetes</taxon>
        <taxon>Hypocreomycetidae</taxon>
        <taxon>Glomerellales</taxon>
        <taxon>Glomerellaceae</taxon>
        <taxon>Colletotrichum</taxon>
        <taxon>Colletotrichum destructivum species complex</taxon>
    </lineage>
</organism>
<dbReference type="EMBL" id="PJEX01000374">
    <property type="protein sequence ID" value="TKW50630.1"/>
    <property type="molecule type" value="Genomic_DNA"/>
</dbReference>
<name>A0A4U6X5D6_9PEZI</name>
<proteinExistence type="predicted"/>
<accession>A0A4U6X5D6</accession>
<comment type="caution">
    <text evidence="1">The sequence shown here is derived from an EMBL/GenBank/DDBJ whole genome shotgun (WGS) entry which is preliminary data.</text>
</comment>
<dbReference type="Proteomes" id="UP000310108">
    <property type="component" value="Unassembled WGS sequence"/>
</dbReference>
<dbReference type="AlphaFoldDB" id="A0A4U6X5D6"/>
<protein>
    <submittedName>
        <fullName evidence="1">Uncharacterized protein</fullName>
    </submittedName>
</protein>
<gene>
    <name evidence="1" type="ORF">CTA1_1353</name>
</gene>
<evidence type="ECO:0000313" key="1">
    <source>
        <dbReference type="EMBL" id="TKW50630.1"/>
    </source>
</evidence>
<keyword evidence="2" id="KW-1185">Reference proteome</keyword>